<evidence type="ECO:0000313" key="2">
    <source>
        <dbReference type="Proteomes" id="UP001239111"/>
    </source>
</evidence>
<evidence type="ECO:0000313" key="1">
    <source>
        <dbReference type="EMBL" id="KAJ8681333.1"/>
    </source>
</evidence>
<dbReference type="EMBL" id="CM056742">
    <property type="protein sequence ID" value="KAJ8681333.1"/>
    <property type="molecule type" value="Genomic_DNA"/>
</dbReference>
<organism evidence="1 2">
    <name type="scientific">Eretmocerus hayati</name>
    <dbReference type="NCBI Taxonomy" id="131215"/>
    <lineage>
        <taxon>Eukaryota</taxon>
        <taxon>Metazoa</taxon>
        <taxon>Ecdysozoa</taxon>
        <taxon>Arthropoda</taxon>
        <taxon>Hexapoda</taxon>
        <taxon>Insecta</taxon>
        <taxon>Pterygota</taxon>
        <taxon>Neoptera</taxon>
        <taxon>Endopterygota</taxon>
        <taxon>Hymenoptera</taxon>
        <taxon>Apocrita</taxon>
        <taxon>Proctotrupomorpha</taxon>
        <taxon>Chalcidoidea</taxon>
        <taxon>Aphelinidae</taxon>
        <taxon>Aphelininae</taxon>
        <taxon>Eretmocerus</taxon>
    </lineage>
</organism>
<comment type="caution">
    <text evidence="1">The sequence shown here is derived from an EMBL/GenBank/DDBJ whole genome shotgun (WGS) entry which is preliminary data.</text>
</comment>
<proteinExistence type="predicted"/>
<keyword evidence="2" id="KW-1185">Reference proteome</keyword>
<accession>A0ACC2PE08</accession>
<protein>
    <submittedName>
        <fullName evidence="1">Uncharacterized protein</fullName>
    </submittedName>
</protein>
<sequence length="601" mass="68289">MLKCVNSTWAVNKAMFYRQLKNVPKNQRVANITTIQLNKHSLPKQPIPALEKTAANYLRSLQPLLNEVEYKNTERVVNEFIKEGGLGRRLYTKLLERYEKTDNWMSEWWLKAAYLGYRYPVIVHSSPGTVGPSYKFSSPDDIHRYAAHLIGAVKKYDEMMKSGDIKQEMIKDIPLDMQPYAMILVLDSFNPNILQIFKLDLTNINENELIETVKDVAKRSLTPGKPVGLLTSNNRDAWAEAHSKLRKLGKNQQILTEIENALFVLCIDKQLPQELFQRKNDQSVRALQSLTGCGSSVNGANRWHDKTVQYILSYDGILMEYEHSPCEALPITVLHDHVLNHVGQKLKEPAVLAKNFPRAELLELELDNNLEQSIEEAKQNLDELCSDIDLECFTFDNFGSSAIKSRKLSPDSFIQIAMQCTFYKLHRRPPAHYESAALRRFDKARTECIRSTSNESVHFAKIMSEDRESSIKKRDAMMAAVNAHKKIATEAATGEGVDRLFFGLKMIAKEENIDLPNFFTDVGYSRSTSFTLTSSQVAYKSASFMCYGPVVPNGYGCCYNPRVNDILFACSSFNSCPETDTKNFASTLSQSLRDMMNLAEM</sequence>
<dbReference type="Proteomes" id="UP001239111">
    <property type="component" value="Chromosome 2"/>
</dbReference>
<gene>
    <name evidence="1" type="ORF">QAD02_017120</name>
</gene>
<name>A0ACC2PE08_9HYME</name>
<reference evidence="1" key="1">
    <citation type="submission" date="2023-04" db="EMBL/GenBank/DDBJ databases">
        <title>A chromosome-level genome assembly of the parasitoid wasp Eretmocerus hayati.</title>
        <authorList>
            <person name="Zhong Y."/>
            <person name="Liu S."/>
            <person name="Liu Y."/>
        </authorList>
    </citation>
    <scope>NUCLEOTIDE SEQUENCE</scope>
    <source>
        <strain evidence="1">ZJU_SS_LIU_2023</strain>
    </source>
</reference>